<dbReference type="Proteomes" id="UP000553963">
    <property type="component" value="Unassembled WGS sequence"/>
</dbReference>
<dbReference type="GO" id="GO:0009228">
    <property type="term" value="P:thiamine biosynthetic process"/>
    <property type="evidence" value="ECO:0007669"/>
    <property type="project" value="UniProtKB-KW"/>
</dbReference>
<protein>
    <recommendedName>
        <fullName evidence="10">Thiamine pyrimidine synthase</fullName>
    </recommendedName>
</protein>
<feature type="domain" description="SsuA/THI5-like" evidence="13">
    <location>
        <begin position="45"/>
        <end position="253"/>
    </location>
</feature>
<evidence type="ECO:0000256" key="8">
    <source>
        <dbReference type="ARBA" id="ARBA00022977"/>
    </source>
</evidence>
<keyword evidence="5" id="KW-0808">Transferase</keyword>
<name>A0A840AH30_9HYPH</name>
<keyword evidence="6" id="KW-0479">Metal-binding</keyword>
<keyword evidence="7" id="KW-0663">Pyridoxal phosphate</keyword>
<evidence type="ECO:0000256" key="7">
    <source>
        <dbReference type="ARBA" id="ARBA00022898"/>
    </source>
</evidence>
<evidence type="ECO:0000256" key="9">
    <source>
        <dbReference type="ARBA" id="ARBA00023004"/>
    </source>
</evidence>
<reference evidence="14 15" key="1">
    <citation type="submission" date="2020-08" db="EMBL/GenBank/DDBJ databases">
        <title>Genomic Encyclopedia of Type Strains, Phase IV (KMG-IV): sequencing the most valuable type-strain genomes for metagenomic binning, comparative biology and taxonomic classification.</title>
        <authorList>
            <person name="Goeker M."/>
        </authorList>
    </citation>
    <scope>NUCLEOTIDE SEQUENCE [LARGE SCALE GENOMIC DNA]</scope>
    <source>
        <strain evidence="14 15">DSM 25966</strain>
    </source>
</reference>
<evidence type="ECO:0000313" key="15">
    <source>
        <dbReference type="Proteomes" id="UP000553963"/>
    </source>
</evidence>
<comment type="caution">
    <text evidence="14">The sequence shown here is derived from an EMBL/GenBank/DDBJ whole genome shotgun (WGS) entry which is preliminary data.</text>
</comment>
<dbReference type="InterPro" id="IPR015168">
    <property type="entry name" value="SsuA/THI5"/>
</dbReference>
<feature type="signal peptide" evidence="12">
    <location>
        <begin position="1"/>
        <end position="31"/>
    </location>
</feature>
<comment type="subunit">
    <text evidence="4">Homodimer.</text>
</comment>
<dbReference type="GO" id="GO:0046872">
    <property type="term" value="F:metal ion binding"/>
    <property type="evidence" value="ECO:0007669"/>
    <property type="project" value="UniProtKB-KW"/>
</dbReference>
<evidence type="ECO:0000256" key="10">
    <source>
        <dbReference type="ARBA" id="ARBA00033171"/>
    </source>
</evidence>
<dbReference type="SUPFAM" id="SSF53850">
    <property type="entry name" value="Periplasmic binding protein-like II"/>
    <property type="match status" value="1"/>
</dbReference>
<comment type="similarity">
    <text evidence="3">Belongs to the NMT1/THI5 family.</text>
</comment>
<organism evidence="14 15">
    <name type="scientific">Kaistia hirudinis</name>
    <dbReference type="NCBI Taxonomy" id="1293440"/>
    <lineage>
        <taxon>Bacteria</taxon>
        <taxon>Pseudomonadati</taxon>
        <taxon>Pseudomonadota</taxon>
        <taxon>Alphaproteobacteria</taxon>
        <taxon>Hyphomicrobiales</taxon>
        <taxon>Kaistiaceae</taxon>
        <taxon>Kaistia</taxon>
    </lineage>
</organism>
<evidence type="ECO:0000256" key="4">
    <source>
        <dbReference type="ARBA" id="ARBA00011738"/>
    </source>
</evidence>
<evidence type="ECO:0000256" key="5">
    <source>
        <dbReference type="ARBA" id="ARBA00022679"/>
    </source>
</evidence>
<evidence type="ECO:0000259" key="13">
    <source>
        <dbReference type="Pfam" id="PF09084"/>
    </source>
</evidence>
<keyword evidence="12" id="KW-0732">Signal</keyword>
<comment type="catalytic activity">
    <reaction evidence="11">
        <text>N(6)-(pyridoxal phosphate)-L-lysyl-[4-amino-5-hydroxymethyl-2-methylpyrimidine phosphate synthase] + L-histidyl-[4-amino-5-hydroxymethyl-2-methylpyrimidine phosphate synthase] + 2 Fe(3+) + 4 H2O = L-lysyl-[4-amino-5-hydroxymethyl-2-methylpyrimidine phosphate synthase] + (2S)-2-amino-5-hydroxy-4-oxopentanoyl-[4-amino-5-hydroxymethyl-2-methylpyrimidine phosphate synthase] + 4-amino-2-methyl-5-(phosphooxymethyl)pyrimidine + 3-oxopropanoate + 2 Fe(2+) + 2 H(+)</text>
        <dbReference type="Rhea" id="RHEA:65756"/>
        <dbReference type="Rhea" id="RHEA-COMP:16892"/>
        <dbReference type="Rhea" id="RHEA-COMP:16893"/>
        <dbReference type="Rhea" id="RHEA-COMP:16894"/>
        <dbReference type="Rhea" id="RHEA-COMP:16895"/>
        <dbReference type="ChEBI" id="CHEBI:15377"/>
        <dbReference type="ChEBI" id="CHEBI:15378"/>
        <dbReference type="ChEBI" id="CHEBI:29033"/>
        <dbReference type="ChEBI" id="CHEBI:29034"/>
        <dbReference type="ChEBI" id="CHEBI:29969"/>
        <dbReference type="ChEBI" id="CHEBI:29979"/>
        <dbReference type="ChEBI" id="CHEBI:33190"/>
        <dbReference type="ChEBI" id="CHEBI:58354"/>
        <dbReference type="ChEBI" id="CHEBI:143915"/>
        <dbReference type="ChEBI" id="CHEBI:157692"/>
    </reaction>
    <physiologicalReaction direction="left-to-right" evidence="11">
        <dbReference type="Rhea" id="RHEA:65757"/>
    </physiologicalReaction>
</comment>
<feature type="chain" id="PRO_5032532837" description="Thiamine pyrimidine synthase" evidence="12">
    <location>
        <begin position="32"/>
        <end position="330"/>
    </location>
</feature>
<accession>A0A840AH30</accession>
<evidence type="ECO:0000256" key="3">
    <source>
        <dbReference type="ARBA" id="ARBA00009406"/>
    </source>
</evidence>
<dbReference type="Gene3D" id="3.40.190.10">
    <property type="entry name" value="Periplasmic binding protein-like II"/>
    <property type="match status" value="2"/>
</dbReference>
<evidence type="ECO:0000256" key="11">
    <source>
        <dbReference type="ARBA" id="ARBA00048179"/>
    </source>
</evidence>
<comment type="function">
    <text evidence="1">Responsible for the formation of the pyrimidine heterocycle in the thiamine biosynthesis pathway. Catalyzes the formation of hydroxymethylpyrimidine phosphate (HMP-P) from histidine and pyridoxal phosphate (PLP). The protein uses PLP and the active site histidine to form HMP-P, generating an inactive enzyme. The enzyme can only undergo a single turnover, which suggests it is a suicide enzyme.</text>
</comment>
<evidence type="ECO:0000256" key="6">
    <source>
        <dbReference type="ARBA" id="ARBA00022723"/>
    </source>
</evidence>
<dbReference type="EMBL" id="JACIDS010000001">
    <property type="protein sequence ID" value="MBB3929659.1"/>
    <property type="molecule type" value="Genomic_DNA"/>
</dbReference>
<sequence>MMKPNVRNLVRSAAAAALAGVVALSAGHASAADKVSLRLAWLLNVQGAGYVMAKEKGFYADAGLDVDILPGGPNINSTALVATGANTFGTNDSGQVIFGKAEGMDLVIVAACFQKYPGGVLSLEKTGIKTPKDLEGKTLAYNEGGPWAFTQAMLAKEGVDMSKVKAVVAMGNEILMNGNVDAKTAFIVNEPISVELAGFKTATLAPADYGVNAYAEAIFTAKDFAEKNPDVVKRFVAATVKGWDYALAHQDEAVAAVLKLGEQLDPEQQKRQLALQKDFIVSPFTEKNGTCAFSGDTIKETQDVLLKYGGLKAPIAIDEVYSTAFLPKKD</sequence>
<evidence type="ECO:0000256" key="2">
    <source>
        <dbReference type="ARBA" id="ARBA00004948"/>
    </source>
</evidence>
<keyword evidence="9" id="KW-0408">Iron</keyword>
<dbReference type="GO" id="GO:0016740">
    <property type="term" value="F:transferase activity"/>
    <property type="evidence" value="ECO:0007669"/>
    <property type="project" value="UniProtKB-KW"/>
</dbReference>
<gene>
    <name evidence="14" type="ORF">GGR25_000678</name>
</gene>
<evidence type="ECO:0000313" key="14">
    <source>
        <dbReference type="EMBL" id="MBB3929659.1"/>
    </source>
</evidence>
<dbReference type="InterPro" id="IPR027939">
    <property type="entry name" value="NMT1/THI5"/>
</dbReference>
<proteinExistence type="inferred from homology"/>
<dbReference type="PANTHER" id="PTHR31528:SF1">
    <property type="entry name" value="4-AMINO-5-HYDROXYMETHYL-2-METHYLPYRIMIDINE PHOSPHATE SYNTHASE THI11-RELATED"/>
    <property type="match status" value="1"/>
</dbReference>
<keyword evidence="8" id="KW-0784">Thiamine biosynthesis</keyword>
<dbReference type="RefSeq" id="WP_183397294.1">
    <property type="nucleotide sequence ID" value="NZ_JBHLWW010000004.1"/>
</dbReference>
<evidence type="ECO:0000256" key="12">
    <source>
        <dbReference type="SAM" id="SignalP"/>
    </source>
</evidence>
<evidence type="ECO:0000256" key="1">
    <source>
        <dbReference type="ARBA" id="ARBA00003469"/>
    </source>
</evidence>
<dbReference type="PANTHER" id="PTHR31528">
    <property type="entry name" value="4-AMINO-5-HYDROXYMETHYL-2-METHYLPYRIMIDINE PHOSPHATE SYNTHASE THI11-RELATED"/>
    <property type="match status" value="1"/>
</dbReference>
<dbReference type="AlphaFoldDB" id="A0A840AH30"/>
<comment type="pathway">
    <text evidence="2">Cofactor biosynthesis; thiamine diphosphate biosynthesis.</text>
</comment>
<keyword evidence="15" id="KW-1185">Reference proteome</keyword>
<dbReference type="Pfam" id="PF09084">
    <property type="entry name" value="NMT1"/>
    <property type="match status" value="1"/>
</dbReference>